<accession>Q3SMJ8</accession>
<feature type="signal peptide" evidence="1">
    <location>
        <begin position="1"/>
        <end position="21"/>
    </location>
</feature>
<proteinExistence type="predicted"/>
<evidence type="ECO:0000313" key="3">
    <source>
        <dbReference type="Proteomes" id="UP000008291"/>
    </source>
</evidence>
<dbReference type="eggNOG" id="ENOG503370H">
    <property type="taxonomic scope" value="Bacteria"/>
</dbReference>
<dbReference type="Proteomes" id="UP000008291">
    <property type="component" value="Chromosome"/>
</dbReference>
<evidence type="ECO:0000313" key="2">
    <source>
        <dbReference type="EMBL" id="AAZ96047.1"/>
    </source>
</evidence>
<dbReference type="RefSeq" id="WP_011310607.1">
    <property type="nucleotide sequence ID" value="NC_007404.1"/>
</dbReference>
<evidence type="ECO:0000256" key="1">
    <source>
        <dbReference type="SAM" id="SignalP"/>
    </source>
</evidence>
<dbReference type="AlphaFoldDB" id="Q3SMJ8"/>
<evidence type="ECO:0008006" key="4">
    <source>
        <dbReference type="Google" id="ProtNLM"/>
    </source>
</evidence>
<keyword evidence="1" id="KW-0732">Signal</keyword>
<dbReference type="GO" id="GO:0020037">
    <property type="term" value="F:heme binding"/>
    <property type="evidence" value="ECO:0007669"/>
    <property type="project" value="InterPro"/>
</dbReference>
<dbReference type="GO" id="GO:0005506">
    <property type="term" value="F:iron ion binding"/>
    <property type="evidence" value="ECO:0007669"/>
    <property type="project" value="InterPro"/>
</dbReference>
<organism evidence="2 3">
    <name type="scientific">Thiobacillus denitrificans (strain ATCC 25259 / T1)</name>
    <dbReference type="NCBI Taxonomy" id="292415"/>
    <lineage>
        <taxon>Bacteria</taxon>
        <taxon>Pseudomonadati</taxon>
        <taxon>Pseudomonadota</taxon>
        <taxon>Betaproteobacteria</taxon>
        <taxon>Nitrosomonadales</taxon>
        <taxon>Thiobacillaceae</taxon>
        <taxon>Thiobacillus</taxon>
    </lineage>
</organism>
<dbReference type="SUPFAM" id="SSF47175">
    <property type="entry name" value="Cytochromes"/>
    <property type="match status" value="1"/>
</dbReference>
<reference evidence="2 3" key="1">
    <citation type="journal article" date="2006" name="J. Bacteriol.">
        <title>The genome sequence of the obligately chemolithoautotrophic, facultatively anaerobic bacterium Thiobacillus denitrificans.</title>
        <authorList>
            <person name="Beller H.R."/>
            <person name="Chain P.S."/>
            <person name="Letain T.E."/>
            <person name="Chakicherla A."/>
            <person name="Larimer F.W."/>
            <person name="Richardson P.M."/>
            <person name="Coleman M.A."/>
            <person name="Wood A.P."/>
            <person name="Kelly D.P."/>
        </authorList>
    </citation>
    <scope>NUCLEOTIDE SEQUENCE [LARGE SCALE GENOMIC DNA]</scope>
    <source>
        <strain evidence="2 3">ATCC 25259</strain>
    </source>
</reference>
<protein>
    <recommendedName>
        <fullName evidence="4">Cytochrome C</fullName>
    </recommendedName>
</protein>
<keyword evidence="3" id="KW-1185">Reference proteome</keyword>
<dbReference type="InterPro" id="IPR010980">
    <property type="entry name" value="Cyt_c/b562"/>
</dbReference>
<sequence>MKSASLVLALVLGIEATAAVAADAHSHHAAPTEDRRAVLALSETERAMILEEMRLFLVGVEKLTGALAREDMAAVATEARELGVKMTHDVPPALREKLPQAFRQLGFTVHRDFDALALDAESMKDPRHSLQQLSATLQKCVSCHAGYQIRPQPLAAAH</sequence>
<dbReference type="GO" id="GO:0022900">
    <property type="term" value="P:electron transport chain"/>
    <property type="evidence" value="ECO:0007669"/>
    <property type="project" value="InterPro"/>
</dbReference>
<dbReference type="EMBL" id="CP000116">
    <property type="protein sequence ID" value="AAZ96047.1"/>
    <property type="molecule type" value="Genomic_DNA"/>
</dbReference>
<dbReference type="GO" id="GO:0009055">
    <property type="term" value="F:electron transfer activity"/>
    <property type="evidence" value="ECO:0007669"/>
    <property type="project" value="InterPro"/>
</dbReference>
<dbReference type="KEGG" id="tbd:Tbd_0094"/>
<dbReference type="STRING" id="292415.Tbd_0094"/>
<dbReference type="OrthoDB" id="1150802at2"/>
<name>Q3SMJ8_THIDA</name>
<feature type="chain" id="PRO_5004228968" description="Cytochrome C" evidence="1">
    <location>
        <begin position="22"/>
        <end position="158"/>
    </location>
</feature>
<gene>
    <name evidence="2" type="ordered locus">Tbd_0094</name>
</gene>
<dbReference type="HOGENOM" id="CLU_115809_1_0_4"/>